<dbReference type="EMBL" id="JMSE01001146">
    <property type="protein sequence ID" value="KDN64289.1"/>
    <property type="molecule type" value="Genomic_DNA"/>
</dbReference>
<feature type="compositionally biased region" description="Polar residues" evidence="1">
    <location>
        <begin position="18"/>
        <end position="28"/>
    </location>
</feature>
<dbReference type="AlphaFoldDB" id="A0A066X9E3"/>
<feature type="region of interest" description="Disordered" evidence="1">
    <location>
        <begin position="1"/>
        <end position="58"/>
    </location>
</feature>
<comment type="caution">
    <text evidence="2">The sequence shown here is derived from an EMBL/GenBank/DDBJ whole genome shotgun (WGS) entry which is preliminary data.</text>
</comment>
<proteinExistence type="predicted"/>
<dbReference type="HOGENOM" id="CLU_2512540_0_0_1"/>
<keyword evidence="3" id="KW-1185">Reference proteome</keyword>
<reference evidence="3" key="1">
    <citation type="journal article" date="2014" name="Genome Announc.">
        <title>Draft genome sequence of Colletotrichum sublineola, a destructive pathogen of cultivated sorghum.</title>
        <authorList>
            <person name="Baroncelli R."/>
            <person name="Sanz-Martin J.M."/>
            <person name="Rech G.E."/>
            <person name="Sukno S.A."/>
            <person name="Thon M.R."/>
        </authorList>
    </citation>
    <scope>NUCLEOTIDE SEQUENCE [LARGE SCALE GENOMIC DNA]</scope>
    <source>
        <strain evidence="3">TX430BB</strain>
    </source>
</reference>
<dbReference type="Proteomes" id="UP000027238">
    <property type="component" value="Unassembled WGS sequence"/>
</dbReference>
<evidence type="ECO:0000313" key="2">
    <source>
        <dbReference type="EMBL" id="KDN64289.1"/>
    </source>
</evidence>
<accession>A0A066X9E3</accession>
<protein>
    <submittedName>
        <fullName evidence="2">Uncharacterized protein</fullName>
    </submittedName>
</protein>
<gene>
    <name evidence="2" type="ORF">CSUB01_07706</name>
</gene>
<evidence type="ECO:0000313" key="3">
    <source>
        <dbReference type="Proteomes" id="UP000027238"/>
    </source>
</evidence>
<name>A0A066X9E3_COLSU</name>
<evidence type="ECO:0000256" key="1">
    <source>
        <dbReference type="SAM" id="MobiDB-lite"/>
    </source>
</evidence>
<sequence length="85" mass="8683">MGSSRGTAPSPAAFGSGHETTVDGNDSVRQPFPKPGADSLGFRQRSPIPIGGGGGGNVERFLVRRGAVTPRVHGKETPTSLISVV</sequence>
<organism evidence="2 3">
    <name type="scientific">Colletotrichum sublineola</name>
    <name type="common">Sorghum anthracnose fungus</name>
    <dbReference type="NCBI Taxonomy" id="1173701"/>
    <lineage>
        <taxon>Eukaryota</taxon>
        <taxon>Fungi</taxon>
        <taxon>Dikarya</taxon>
        <taxon>Ascomycota</taxon>
        <taxon>Pezizomycotina</taxon>
        <taxon>Sordariomycetes</taxon>
        <taxon>Hypocreomycetidae</taxon>
        <taxon>Glomerellales</taxon>
        <taxon>Glomerellaceae</taxon>
        <taxon>Colletotrichum</taxon>
        <taxon>Colletotrichum graminicola species complex</taxon>
    </lineage>
</organism>